<dbReference type="Proteomes" id="UP000624325">
    <property type="component" value="Unassembled WGS sequence"/>
</dbReference>
<dbReference type="PROSITE" id="PS51257">
    <property type="entry name" value="PROKAR_LIPOPROTEIN"/>
    <property type="match status" value="1"/>
</dbReference>
<protein>
    <submittedName>
        <fullName evidence="2">Uncharacterized protein</fullName>
    </submittedName>
</protein>
<evidence type="ECO:0000313" key="3">
    <source>
        <dbReference type="Proteomes" id="UP000624325"/>
    </source>
</evidence>
<reference evidence="2 3" key="1">
    <citation type="submission" date="2021-01" db="EMBL/GenBank/DDBJ databases">
        <title>Whole genome shotgun sequence of Asanoa iriomotensis NBRC 100142.</title>
        <authorList>
            <person name="Komaki H."/>
            <person name="Tamura T."/>
        </authorList>
    </citation>
    <scope>NUCLEOTIDE SEQUENCE [LARGE SCALE GENOMIC DNA]</scope>
    <source>
        <strain evidence="2 3">NBRC 100142</strain>
    </source>
</reference>
<name>A0ABQ4BVY0_9ACTN</name>
<dbReference type="RefSeq" id="WP_203699908.1">
    <property type="nucleotide sequence ID" value="NZ_BAAALU010000038.1"/>
</dbReference>
<sequence>MPRFERRSRIAGVVLAMLSCVACGSGDGVSTARTDPTLFVHDVRGRADDAEISGYVRYLADADCFVLDSAADGTGGVRNVAVWPPGTTVWMKDAQVAGVEVPDRDPIALGSRLTGGGGYANPDTSELELPEVATDCLSNDGEFAMIHVISAVS</sequence>
<proteinExistence type="predicted"/>
<keyword evidence="3" id="KW-1185">Reference proteome</keyword>
<accession>A0ABQ4BVY0</accession>
<keyword evidence="1" id="KW-0732">Signal</keyword>
<organism evidence="2 3">
    <name type="scientific">Asanoa iriomotensis</name>
    <dbReference type="NCBI Taxonomy" id="234613"/>
    <lineage>
        <taxon>Bacteria</taxon>
        <taxon>Bacillati</taxon>
        <taxon>Actinomycetota</taxon>
        <taxon>Actinomycetes</taxon>
        <taxon>Micromonosporales</taxon>
        <taxon>Micromonosporaceae</taxon>
        <taxon>Asanoa</taxon>
    </lineage>
</organism>
<feature type="chain" id="PRO_5045713588" evidence="1">
    <location>
        <begin position="25"/>
        <end position="153"/>
    </location>
</feature>
<feature type="signal peptide" evidence="1">
    <location>
        <begin position="1"/>
        <end position="24"/>
    </location>
</feature>
<evidence type="ECO:0000256" key="1">
    <source>
        <dbReference type="SAM" id="SignalP"/>
    </source>
</evidence>
<gene>
    <name evidence="2" type="ORF">Air01nite_03000</name>
</gene>
<evidence type="ECO:0000313" key="2">
    <source>
        <dbReference type="EMBL" id="GIF54205.1"/>
    </source>
</evidence>
<comment type="caution">
    <text evidence="2">The sequence shown here is derived from an EMBL/GenBank/DDBJ whole genome shotgun (WGS) entry which is preliminary data.</text>
</comment>
<dbReference type="EMBL" id="BONC01000001">
    <property type="protein sequence ID" value="GIF54205.1"/>
    <property type="molecule type" value="Genomic_DNA"/>
</dbReference>